<feature type="transmembrane region" description="Helical" evidence="1">
    <location>
        <begin position="119"/>
        <end position="152"/>
    </location>
</feature>
<keyword evidence="1" id="KW-0472">Membrane</keyword>
<evidence type="ECO:0000313" key="2">
    <source>
        <dbReference type="EMBL" id="GAA3774658.1"/>
    </source>
</evidence>
<keyword evidence="1" id="KW-0812">Transmembrane</keyword>
<organism evidence="2 3">
    <name type="scientific">Microbacterium kribbense</name>
    <dbReference type="NCBI Taxonomy" id="433645"/>
    <lineage>
        <taxon>Bacteria</taxon>
        <taxon>Bacillati</taxon>
        <taxon>Actinomycetota</taxon>
        <taxon>Actinomycetes</taxon>
        <taxon>Micrococcales</taxon>
        <taxon>Microbacteriaceae</taxon>
        <taxon>Microbacterium</taxon>
    </lineage>
</organism>
<accession>A0ABP7GU23</accession>
<reference evidence="3" key="1">
    <citation type="journal article" date="2019" name="Int. J. Syst. Evol. Microbiol.">
        <title>The Global Catalogue of Microorganisms (GCM) 10K type strain sequencing project: providing services to taxonomists for standard genome sequencing and annotation.</title>
        <authorList>
            <consortium name="The Broad Institute Genomics Platform"/>
            <consortium name="The Broad Institute Genome Sequencing Center for Infectious Disease"/>
            <person name="Wu L."/>
            <person name="Ma J."/>
        </authorList>
    </citation>
    <scope>NUCLEOTIDE SEQUENCE [LARGE SCALE GENOMIC DNA]</scope>
    <source>
        <strain evidence="3">JCM 16950</strain>
    </source>
</reference>
<keyword evidence="3" id="KW-1185">Reference proteome</keyword>
<feature type="transmembrane region" description="Helical" evidence="1">
    <location>
        <begin position="59"/>
        <end position="79"/>
    </location>
</feature>
<feature type="transmembrane region" description="Helical" evidence="1">
    <location>
        <begin position="24"/>
        <end position="47"/>
    </location>
</feature>
<comment type="caution">
    <text evidence="2">The sequence shown here is derived from an EMBL/GenBank/DDBJ whole genome shotgun (WGS) entry which is preliminary data.</text>
</comment>
<name>A0ABP7GU23_9MICO</name>
<protein>
    <submittedName>
        <fullName evidence="2">Uncharacterized protein</fullName>
    </submittedName>
</protein>
<sequence>MAPAPGGPGAPTPNASGGSVRPGIALVFATILFGALVIGGLGVITLITNEDIIAVPDYGSLAAAAGVFLAGVAFAVSLWSSVRRPSPSYWGALRTAAVCFLVYVVVVGIGGLVPTGDFIVAIAVAGRLITAGFAPLVAGAALVSAWGGIALVRTRAGRPRWPWERDDSP</sequence>
<keyword evidence="1" id="KW-1133">Transmembrane helix</keyword>
<dbReference type="EMBL" id="BAABAF010000009">
    <property type="protein sequence ID" value="GAA3774658.1"/>
    <property type="molecule type" value="Genomic_DNA"/>
</dbReference>
<dbReference type="RefSeq" id="WP_344784697.1">
    <property type="nucleotide sequence ID" value="NZ_BAABAF010000009.1"/>
</dbReference>
<dbReference type="Proteomes" id="UP001500540">
    <property type="component" value="Unassembled WGS sequence"/>
</dbReference>
<evidence type="ECO:0000313" key="3">
    <source>
        <dbReference type="Proteomes" id="UP001500540"/>
    </source>
</evidence>
<evidence type="ECO:0000256" key="1">
    <source>
        <dbReference type="SAM" id="Phobius"/>
    </source>
</evidence>
<gene>
    <name evidence="2" type="ORF">GCM10022240_28060</name>
</gene>
<proteinExistence type="predicted"/>
<feature type="transmembrane region" description="Helical" evidence="1">
    <location>
        <begin position="91"/>
        <end position="113"/>
    </location>
</feature>